<dbReference type="KEGG" id="ccah:DWG20_04935"/>
<feature type="signal peptide" evidence="1">
    <location>
        <begin position="1"/>
        <end position="23"/>
    </location>
</feature>
<evidence type="ECO:0000313" key="3">
    <source>
        <dbReference type="Proteomes" id="UP000254537"/>
    </source>
</evidence>
<organism evidence="2 3">
    <name type="scientific">Crenobacter cavernae</name>
    <dbReference type="NCBI Taxonomy" id="2290923"/>
    <lineage>
        <taxon>Bacteria</taxon>
        <taxon>Pseudomonadati</taxon>
        <taxon>Pseudomonadota</taxon>
        <taxon>Betaproteobacteria</taxon>
        <taxon>Neisseriales</taxon>
        <taxon>Neisseriaceae</taxon>
        <taxon>Crenobacter</taxon>
    </lineage>
</organism>
<gene>
    <name evidence="2" type="ORF">DWG20_04935</name>
</gene>
<reference evidence="2 3" key="1">
    <citation type="submission" date="2018-07" db="EMBL/GenBank/DDBJ databases">
        <title>Crenobacter cavernae sp. nov., isolated from a karst cave.</title>
        <authorList>
            <person name="Zhu H."/>
        </authorList>
    </citation>
    <scope>NUCLEOTIDE SEQUENCE [LARGE SCALE GENOMIC DNA]</scope>
    <source>
        <strain evidence="2 3">K1W11S-77</strain>
    </source>
</reference>
<accession>A0A345Y4H6</accession>
<proteinExistence type="predicted"/>
<dbReference type="OrthoDB" id="8587613at2"/>
<evidence type="ECO:0000313" key="2">
    <source>
        <dbReference type="EMBL" id="AXK38828.1"/>
    </source>
</evidence>
<protein>
    <recommendedName>
        <fullName evidence="4">DUF4136 domain-containing protein</fullName>
    </recommendedName>
</protein>
<name>A0A345Y4H6_9NEIS</name>
<keyword evidence="1" id="KW-0732">Signal</keyword>
<dbReference type="EMBL" id="CP031337">
    <property type="protein sequence ID" value="AXK38828.1"/>
    <property type="molecule type" value="Genomic_DNA"/>
</dbReference>
<evidence type="ECO:0008006" key="4">
    <source>
        <dbReference type="Google" id="ProtNLM"/>
    </source>
</evidence>
<dbReference type="RefSeq" id="WP_115432763.1">
    <property type="nucleotide sequence ID" value="NZ_CP031337.1"/>
</dbReference>
<dbReference type="Proteomes" id="UP000254537">
    <property type="component" value="Chromosome"/>
</dbReference>
<sequence>MKPLTLISGLALAAVFAAAPADAALPGEARYAIDCVPGDTGTLGDWLRTRLALRGFEEDAARPTLRLCFRVNEVQRVVPDQHWSWSWGWGIGAGHHRHGGFGGVIWDTPVYSRVETAREVVLTATRPGAGAPYWEDREPLSGRGKAPIEAALRRLIERLPAPHY</sequence>
<dbReference type="AlphaFoldDB" id="A0A345Y4H6"/>
<evidence type="ECO:0000256" key="1">
    <source>
        <dbReference type="SAM" id="SignalP"/>
    </source>
</evidence>
<feature type="chain" id="PRO_5016988439" description="DUF4136 domain-containing protein" evidence="1">
    <location>
        <begin position="24"/>
        <end position="164"/>
    </location>
</feature>